<dbReference type="GO" id="GO:0006310">
    <property type="term" value="P:DNA recombination"/>
    <property type="evidence" value="ECO:0007669"/>
    <property type="project" value="UniProtKB-KW"/>
</dbReference>
<dbReference type="EMBL" id="WBOF01000003">
    <property type="protein sequence ID" value="MQS16820.1"/>
    <property type="molecule type" value="Genomic_DNA"/>
</dbReference>
<sequence>MPAPPVPATHRGGEAAALLQSFPPRTPSISWPQTEASREEVVDRLRKPPLRPARKEAHIQRMVGVHLLLGWLESLPGTTWQQRWNASPASVSYDGWREPVFAWAAAHGRPPGRAWSDAGLLALICADVIRPSMQWLAGNPSRHLRPALAATRDPGGFARLESDIPAHERATPNGSRAMKYIAQIVAACGGVDDIVVGDLLAHPKLQERSHGGSGPVRLAYTWLRNRGQFPPTAPVTLHSMTARTGPISPAGLIDRYRMRCRPIRDLLVDYLTERQPSVDFTTLNTIASHLGGLFWADLEHHHPDLDTLRLPTEISDAWKARVAVKTVRRRDPNGTIQTVTEPRRSAPGVKSTVRSFYLDLAQWALEEPERWGQWAAPCPISEAECGTKKLEQRQKSWSDQRTRERLPVLPVLVRTAERRLREARALLDSVDAVPPGSTITVDGKHYTLPKASYRVGGPAYIYDTNGVRRSPRTEEKHAFFAWATIEILRHTGIRIEELQELSHHSIIRYKLPTTGEVVPLLQIAPSKTDKERLLLVSPELADVLSAIVSRVRQADGAIPPIATYDGQERVWNAPMPVLYQWAVSGERRPISSNTIRRALNATLEASGLVDKHGKPLHFEPHDFRRIFITDAILNGLPPHIAQVIAGHESLNTTMGYAAIYPADAIEAHRAFIARRRQARPVEEYRVVTPEEWDEFLGHFERRKLALGECGRAYGTDCIHEHACVRCPVLIVSHSERSRLEEIEINLSDRISEAEREGWLGEVEGLRVSLVALQEKLAQLDARQQRRGSPVFLGVPTFDQLPGRATI</sequence>
<accession>A0A6N7KZ47</accession>
<reference evidence="4 5" key="1">
    <citation type="submission" date="2019-09" db="EMBL/GenBank/DDBJ databases">
        <title>Genome Sequences of Streptomyces kaniharaensis ATCC 21070.</title>
        <authorList>
            <person name="Zhu W."/>
            <person name="De Crecy-Lagard V."/>
            <person name="Richards N.G."/>
        </authorList>
    </citation>
    <scope>NUCLEOTIDE SEQUENCE [LARGE SCALE GENOMIC DNA]</scope>
    <source>
        <strain evidence="4 5">SF-557</strain>
    </source>
</reference>
<dbReference type="GO" id="GO:0003677">
    <property type="term" value="F:DNA binding"/>
    <property type="evidence" value="ECO:0007669"/>
    <property type="project" value="InterPro"/>
</dbReference>
<dbReference type="PROSITE" id="PS51898">
    <property type="entry name" value="TYR_RECOMBINASE"/>
    <property type="match status" value="1"/>
</dbReference>
<keyword evidence="5" id="KW-1185">Reference proteome</keyword>
<feature type="coiled-coil region" evidence="2">
    <location>
        <begin position="736"/>
        <end position="782"/>
    </location>
</feature>
<dbReference type="PANTHER" id="PTHR30349:SF64">
    <property type="entry name" value="PROPHAGE INTEGRASE INTD-RELATED"/>
    <property type="match status" value="1"/>
</dbReference>
<evidence type="ECO:0000256" key="1">
    <source>
        <dbReference type="ARBA" id="ARBA00023172"/>
    </source>
</evidence>
<keyword evidence="1" id="KW-0233">DNA recombination</keyword>
<dbReference type="AlphaFoldDB" id="A0A6N7KZ47"/>
<evidence type="ECO:0000259" key="3">
    <source>
        <dbReference type="PROSITE" id="PS51898"/>
    </source>
</evidence>
<dbReference type="InterPro" id="IPR050090">
    <property type="entry name" value="Tyrosine_recombinase_XerCD"/>
</dbReference>
<organism evidence="4 5">
    <name type="scientific">Streptomyces kaniharaensis</name>
    <dbReference type="NCBI Taxonomy" id="212423"/>
    <lineage>
        <taxon>Bacteria</taxon>
        <taxon>Bacillati</taxon>
        <taxon>Actinomycetota</taxon>
        <taxon>Actinomycetes</taxon>
        <taxon>Kitasatosporales</taxon>
        <taxon>Streptomycetaceae</taxon>
        <taxon>Streptomyces</taxon>
    </lineage>
</organism>
<comment type="caution">
    <text evidence="4">The sequence shown here is derived from an EMBL/GenBank/DDBJ whole genome shotgun (WGS) entry which is preliminary data.</text>
</comment>
<dbReference type="Proteomes" id="UP000450000">
    <property type="component" value="Unassembled WGS sequence"/>
</dbReference>
<dbReference type="SUPFAM" id="SSF56349">
    <property type="entry name" value="DNA breaking-rejoining enzymes"/>
    <property type="match status" value="1"/>
</dbReference>
<dbReference type="PANTHER" id="PTHR30349">
    <property type="entry name" value="PHAGE INTEGRASE-RELATED"/>
    <property type="match status" value="1"/>
</dbReference>
<dbReference type="InterPro" id="IPR013762">
    <property type="entry name" value="Integrase-like_cat_sf"/>
</dbReference>
<evidence type="ECO:0000256" key="2">
    <source>
        <dbReference type="SAM" id="Coils"/>
    </source>
</evidence>
<protein>
    <submittedName>
        <fullName evidence="4">Site-specific integrase</fullName>
    </submittedName>
</protein>
<dbReference type="GO" id="GO:0015074">
    <property type="term" value="P:DNA integration"/>
    <property type="evidence" value="ECO:0007669"/>
    <property type="project" value="InterPro"/>
</dbReference>
<dbReference type="OrthoDB" id="3522542at2"/>
<keyword evidence="2" id="KW-0175">Coiled coil</keyword>
<dbReference type="CDD" id="cd00397">
    <property type="entry name" value="DNA_BRE_C"/>
    <property type="match status" value="1"/>
</dbReference>
<gene>
    <name evidence="4" type="ORF">F7Q99_32690</name>
</gene>
<evidence type="ECO:0000313" key="5">
    <source>
        <dbReference type="Proteomes" id="UP000450000"/>
    </source>
</evidence>
<feature type="domain" description="Tyr recombinase" evidence="3">
    <location>
        <begin position="456"/>
        <end position="669"/>
    </location>
</feature>
<dbReference type="InterPro" id="IPR011010">
    <property type="entry name" value="DNA_brk_join_enz"/>
</dbReference>
<name>A0A6N7KZ47_9ACTN</name>
<dbReference type="Gene3D" id="1.10.443.10">
    <property type="entry name" value="Intergrase catalytic core"/>
    <property type="match status" value="1"/>
</dbReference>
<evidence type="ECO:0000313" key="4">
    <source>
        <dbReference type="EMBL" id="MQS16820.1"/>
    </source>
</evidence>
<proteinExistence type="predicted"/>
<dbReference type="Pfam" id="PF00589">
    <property type="entry name" value="Phage_integrase"/>
    <property type="match status" value="1"/>
</dbReference>
<dbReference type="InterPro" id="IPR002104">
    <property type="entry name" value="Integrase_catalytic"/>
</dbReference>